<evidence type="ECO:0000313" key="2">
    <source>
        <dbReference type="Proteomes" id="UP001281410"/>
    </source>
</evidence>
<gene>
    <name evidence="1" type="ORF">Dsin_023869</name>
</gene>
<organism evidence="1 2">
    <name type="scientific">Dipteronia sinensis</name>
    <dbReference type="NCBI Taxonomy" id="43782"/>
    <lineage>
        <taxon>Eukaryota</taxon>
        <taxon>Viridiplantae</taxon>
        <taxon>Streptophyta</taxon>
        <taxon>Embryophyta</taxon>
        <taxon>Tracheophyta</taxon>
        <taxon>Spermatophyta</taxon>
        <taxon>Magnoliopsida</taxon>
        <taxon>eudicotyledons</taxon>
        <taxon>Gunneridae</taxon>
        <taxon>Pentapetalae</taxon>
        <taxon>rosids</taxon>
        <taxon>malvids</taxon>
        <taxon>Sapindales</taxon>
        <taxon>Sapindaceae</taxon>
        <taxon>Hippocastanoideae</taxon>
        <taxon>Acereae</taxon>
        <taxon>Dipteronia</taxon>
    </lineage>
</organism>
<evidence type="ECO:0000313" key="1">
    <source>
        <dbReference type="EMBL" id="KAK3200454.1"/>
    </source>
</evidence>
<dbReference type="EMBL" id="JANJYJ010000007">
    <property type="protein sequence ID" value="KAK3200454.1"/>
    <property type="molecule type" value="Genomic_DNA"/>
</dbReference>
<comment type="caution">
    <text evidence="1">The sequence shown here is derived from an EMBL/GenBank/DDBJ whole genome shotgun (WGS) entry which is preliminary data.</text>
</comment>
<dbReference type="AlphaFoldDB" id="A0AAE0E1G3"/>
<dbReference type="Proteomes" id="UP001281410">
    <property type="component" value="Unassembled WGS sequence"/>
</dbReference>
<reference evidence="1" key="1">
    <citation type="journal article" date="2023" name="Plant J.">
        <title>Genome sequences and population genomics provide insights into the demographic history, inbreeding, and mutation load of two 'living fossil' tree species of Dipteronia.</title>
        <authorList>
            <person name="Feng Y."/>
            <person name="Comes H.P."/>
            <person name="Chen J."/>
            <person name="Zhu S."/>
            <person name="Lu R."/>
            <person name="Zhang X."/>
            <person name="Li P."/>
            <person name="Qiu J."/>
            <person name="Olsen K.M."/>
            <person name="Qiu Y."/>
        </authorList>
    </citation>
    <scope>NUCLEOTIDE SEQUENCE</scope>
    <source>
        <strain evidence="1">NBL</strain>
    </source>
</reference>
<sequence>MSKGGRLVMIKSVLASLPKYLLSVFSIPTGVASKIEKLQRDFFWGDSVAKRKIHSIDWVSICKSKKQGGLGIDRMSDKSLSLMSKWVWRFGRESASLWKKVL</sequence>
<accession>A0AAE0E1G3</accession>
<keyword evidence="2" id="KW-1185">Reference proteome</keyword>
<protein>
    <submittedName>
        <fullName evidence="1">Uncharacterized protein</fullName>
    </submittedName>
</protein>
<name>A0AAE0E1G3_9ROSI</name>
<dbReference type="PANTHER" id="PTHR33116:SF78">
    <property type="entry name" value="OS12G0587133 PROTEIN"/>
    <property type="match status" value="1"/>
</dbReference>
<dbReference type="PANTHER" id="PTHR33116">
    <property type="entry name" value="REVERSE TRANSCRIPTASE ZINC-BINDING DOMAIN-CONTAINING PROTEIN-RELATED-RELATED"/>
    <property type="match status" value="1"/>
</dbReference>
<proteinExistence type="predicted"/>